<organism evidence="2 3">
    <name type="scientific">Bacillus timonensis</name>
    <dbReference type="NCBI Taxonomy" id="1033734"/>
    <lineage>
        <taxon>Bacteria</taxon>
        <taxon>Bacillati</taxon>
        <taxon>Bacillota</taxon>
        <taxon>Bacilli</taxon>
        <taxon>Bacillales</taxon>
        <taxon>Bacillaceae</taxon>
        <taxon>Bacillus</taxon>
    </lineage>
</organism>
<keyword evidence="3" id="KW-1185">Reference proteome</keyword>
<keyword evidence="1" id="KW-0812">Transmembrane</keyword>
<name>A0A4S3PKK2_9BACI</name>
<keyword evidence="1" id="KW-0472">Membrane</keyword>
<dbReference type="EMBL" id="SLUB01000100">
    <property type="protein sequence ID" value="THE09142.1"/>
    <property type="molecule type" value="Genomic_DNA"/>
</dbReference>
<accession>A0A4S3PKK2</accession>
<keyword evidence="1" id="KW-1133">Transmembrane helix</keyword>
<evidence type="ECO:0000313" key="3">
    <source>
        <dbReference type="Proteomes" id="UP000306477"/>
    </source>
</evidence>
<dbReference type="AlphaFoldDB" id="A0A4S3PKK2"/>
<evidence type="ECO:0008006" key="4">
    <source>
        <dbReference type="Google" id="ProtNLM"/>
    </source>
</evidence>
<evidence type="ECO:0000256" key="1">
    <source>
        <dbReference type="SAM" id="Phobius"/>
    </source>
</evidence>
<proteinExistence type="predicted"/>
<reference evidence="2 3" key="1">
    <citation type="journal article" date="2019" name="Indoor Air">
        <title>Impacts of indoor surface finishes on bacterial viability.</title>
        <authorList>
            <person name="Hu J."/>
            <person name="Maamar S.B."/>
            <person name="Glawe A.J."/>
            <person name="Gottel N."/>
            <person name="Gilbert J.A."/>
            <person name="Hartmann E.M."/>
        </authorList>
    </citation>
    <scope>NUCLEOTIDE SEQUENCE [LARGE SCALE GENOMIC DNA]</scope>
    <source>
        <strain evidence="2 3">AF060A6</strain>
    </source>
</reference>
<evidence type="ECO:0000313" key="2">
    <source>
        <dbReference type="EMBL" id="THE09142.1"/>
    </source>
</evidence>
<dbReference type="Proteomes" id="UP000306477">
    <property type="component" value="Unassembled WGS sequence"/>
</dbReference>
<feature type="transmembrane region" description="Helical" evidence="1">
    <location>
        <begin position="56"/>
        <end position="74"/>
    </location>
</feature>
<sequence>MVINIIVFWIVWGALYIYFLTPFKSLVTFESHKDSEIAFKNVFKDSLIKIVMHKKAILALLMLILTLVFIWSYYSQLEWYNLAHGVGEVSTKPNY</sequence>
<protein>
    <recommendedName>
        <fullName evidence="4">DUF1467 family protein</fullName>
    </recommendedName>
</protein>
<gene>
    <name evidence="2" type="ORF">E1I69_23485</name>
</gene>
<dbReference type="RefSeq" id="WP_161974971.1">
    <property type="nucleotide sequence ID" value="NZ_SLUB01000100.1"/>
</dbReference>
<feature type="transmembrane region" description="Helical" evidence="1">
    <location>
        <begin position="6"/>
        <end position="23"/>
    </location>
</feature>
<comment type="caution">
    <text evidence="2">The sequence shown here is derived from an EMBL/GenBank/DDBJ whole genome shotgun (WGS) entry which is preliminary data.</text>
</comment>